<protein>
    <submittedName>
        <fullName evidence="1">Uncharacterized protein</fullName>
    </submittedName>
</protein>
<dbReference type="KEGG" id="glz:GLAREA_07353"/>
<evidence type="ECO:0000313" key="2">
    <source>
        <dbReference type="Proteomes" id="UP000016922"/>
    </source>
</evidence>
<sequence>MRLGSLPPVLEAQAFLKHFVRAVATPCERAEEIIELFSLPNINAIILEDIWDQTDEDVEDEAIVGKLDIKHRHTSSVESLHLLGCCISNFVLEVLLSLPKQLKSFKFDMVFLPEKTPKNIDDEDDNGYDLDFLPIALDDHVDSLESLVLTAKTRTFTIEHYFTGPLDLSDFKKIKTLLIGYIFLPEIAWSVVDKDFYLRLPLNIEELRVYYGGDEYYDFVDRERNWMISILEKKEERFPNLRLVMASGTDRPETTESESDDADADDRSFELSKELAILAQELGVEVEIEIR</sequence>
<dbReference type="EMBL" id="KE145359">
    <property type="protein sequence ID" value="EPE32220.1"/>
    <property type="molecule type" value="Genomic_DNA"/>
</dbReference>
<dbReference type="AlphaFoldDB" id="S3D345"/>
<evidence type="ECO:0000313" key="1">
    <source>
        <dbReference type="EMBL" id="EPE32220.1"/>
    </source>
</evidence>
<dbReference type="GeneID" id="19466406"/>
<proteinExistence type="predicted"/>
<accession>S3D345</accession>
<dbReference type="STRING" id="1116229.S3D345"/>
<organism evidence="1 2">
    <name type="scientific">Glarea lozoyensis (strain ATCC 20868 / MF5171)</name>
    <dbReference type="NCBI Taxonomy" id="1116229"/>
    <lineage>
        <taxon>Eukaryota</taxon>
        <taxon>Fungi</taxon>
        <taxon>Dikarya</taxon>
        <taxon>Ascomycota</taxon>
        <taxon>Pezizomycotina</taxon>
        <taxon>Leotiomycetes</taxon>
        <taxon>Helotiales</taxon>
        <taxon>Helotiaceae</taxon>
        <taxon>Glarea</taxon>
    </lineage>
</organism>
<keyword evidence="2" id="KW-1185">Reference proteome</keyword>
<gene>
    <name evidence="1" type="ORF">GLAREA_07353</name>
</gene>
<dbReference type="RefSeq" id="XP_008080232.1">
    <property type="nucleotide sequence ID" value="XM_008082041.1"/>
</dbReference>
<dbReference type="Proteomes" id="UP000016922">
    <property type="component" value="Unassembled WGS sequence"/>
</dbReference>
<name>S3D345_GLAL2</name>
<reference evidence="1 2" key="1">
    <citation type="journal article" date="2013" name="BMC Genomics">
        <title>Genomics-driven discovery of the pneumocandin biosynthetic gene cluster in the fungus Glarea lozoyensis.</title>
        <authorList>
            <person name="Chen L."/>
            <person name="Yue Q."/>
            <person name="Zhang X."/>
            <person name="Xiang M."/>
            <person name="Wang C."/>
            <person name="Li S."/>
            <person name="Che Y."/>
            <person name="Ortiz-Lopez F.J."/>
            <person name="Bills G.F."/>
            <person name="Liu X."/>
            <person name="An Z."/>
        </authorList>
    </citation>
    <scope>NUCLEOTIDE SEQUENCE [LARGE SCALE GENOMIC DNA]</scope>
    <source>
        <strain evidence="2">ATCC 20868 / MF5171</strain>
    </source>
</reference>
<dbReference type="HOGENOM" id="CLU_956591_0_0_1"/>